<protein>
    <submittedName>
        <fullName evidence="1">Uncharacterized protein</fullName>
    </submittedName>
</protein>
<proteinExistence type="predicted"/>
<reference evidence="1 2" key="1">
    <citation type="journal article" date="2016" name="Nat. Commun.">
        <title>Thousands of microbial genomes shed light on interconnected biogeochemical processes in an aquifer system.</title>
        <authorList>
            <person name="Anantharaman K."/>
            <person name="Brown C.T."/>
            <person name="Hug L.A."/>
            <person name="Sharon I."/>
            <person name="Castelle C.J."/>
            <person name="Probst A.J."/>
            <person name="Thomas B.C."/>
            <person name="Singh A."/>
            <person name="Wilkins M.J."/>
            <person name="Karaoz U."/>
            <person name="Brodie E.L."/>
            <person name="Williams K.H."/>
            <person name="Hubbard S.S."/>
            <person name="Banfield J.F."/>
        </authorList>
    </citation>
    <scope>NUCLEOTIDE SEQUENCE [LARGE SCALE GENOMIC DNA]</scope>
</reference>
<comment type="caution">
    <text evidence="1">The sequence shown here is derived from an EMBL/GenBank/DDBJ whole genome shotgun (WGS) entry which is preliminary data.</text>
</comment>
<name>A0A1G2H3F8_9BACT</name>
<dbReference type="AlphaFoldDB" id="A0A1G2H3F8"/>
<evidence type="ECO:0000313" key="1">
    <source>
        <dbReference type="EMBL" id="OGZ56518.1"/>
    </source>
</evidence>
<gene>
    <name evidence="1" type="ORF">A3G60_01635</name>
</gene>
<evidence type="ECO:0000313" key="2">
    <source>
        <dbReference type="Proteomes" id="UP000178996"/>
    </source>
</evidence>
<accession>A0A1G2H3F8</accession>
<dbReference type="Proteomes" id="UP000178996">
    <property type="component" value="Unassembled WGS sequence"/>
</dbReference>
<sequence length="108" mass="11646">MLECESPYLGFEYPLDGVIGVFRPSLVRASEAVPIVEVVVSVFEQDMRNAVDGPTHGGLDGHGRNRGHVHALPCLGGDVSVHVSDFLANTNKTRELLVGNLVFHLALL</sequence>
<dbReference type="EMBL" id="MHOB01000049">
    <property type="protein sequence ID" value="OGZ56518.1"/>
    <property type="molecule type" value="Genomic_DNA"/>
</dbReference>
<organism evidence="1 2">
    <name type="scientific">Candidatus Ryanbacteria bacterium RIFCSPLOWO2_12_FULL_47_9c</name>
    <dbReference type="NCBI Taxonomy" id="1802131"/>
    <lineage>
        <taxon>Bacteria</taxon>
        <taxon>Candidatus Ryaniibacteriota</taxon>
    </lineage>
</organism>